<reference evidence="12" key="1">
    <citation type="submission" date="2021-02" db="EMBL/GenBank/DDBJ databases">
        <authorList>
            <person name="Dougan E. K."/>
            <person name="Rhodes N."/>
            <person name="Thang M."/>
            <person name="Chan C."/>
        </authorList>
    </citation>
    <scope>NUCLEOTIDE SEQUENCE</scope>
</reference>
<comment type="caution">
    <text evidence="12">The sequence shown here is derived from an EMBL/GenBank/DDBJ whole genome shotgun (WGS) entry which is preliminary data.</text>
</comment>
<dbReference type="EMBL" id="CAJNNV010014703">
    <property type="protein sequence ID" value="CAE8602836.1"/>
    <property type="molecule type" value="Genomic_DNA"/>
</dbReference>
<dbReference type="PANTHER" id="PTHR19375">
    <property type="entry name" value="HEAT SHOCK PROTEIN 70KDA"/>
    <property type="match status" value="1"/>
</dbReference>
<feature type="compositionally biased region" description="Low complexity" evidence="10">
    <location>
        <begin position="674"/>
        <end position="694"/>
    </location>
</feature>
<dbReference type="FunFam" id="3.30.420.40:FF:000028">
    <property type="entry name" value="heat shock 70 kDa protein-like"/>
    <property type="match status" value="1"/>
</dbReference>
<dbReference type="AlphaFoldDB" id="A0A813ER87"/>
<evidence type="ECO:0000256" key="1">
    <source>
        <dbReference type="ARBA" id="ARBA00007381"/>
    </source>
</evidence>
<evidence type="ECO:0000256" key="5">
    <source>
        <dbReference type="ARBA" id="ARBA00022833"/>
    </source>
</evidence>
<dbReference type="PROSITE" id="PS50103">
    <property type="entry name" value="ZF_C3H1"/>
    <property type="match status" value="1"/>
</dbReference>
<evidence type="ECO:0000256" key="6">
    <source>
        <dbReference type="ARBA" id="ARBA00022840"/>
    </source>
</evidence>
<evidence type="ECO:0000256" key="10">
    <source>
        <dbReference type="SAM" id="MobiDB-lite"/>
    </source>
</evidence>
<feature type="region of interest" description="Disordered" evidence="10">
    <location>
        <begin position="636"/>
        <end position="694"/>
    </location>
</feature>
<evidence type="ECO:0000256" key="3">
    <source>
        <dbReference type="ARBA" id="ARBA00022741"/>
    </source>
</evidence>
<dbReference type="Pfam" id="PF00642">
    <property type="entry name" value="zf-CCCH"/>
    <property type="match status" value="1"/>
</dbReference>
<dbReference type="Pfam" id="PF00012">
    <property type="entry name" value="HSP70"/>
    <property type="match status" value="1"/>
</dbReference>
<dbReference type="PRINTS" id="PR00301">
    <property type="entry name" value="HEATSHOCK70"/>
</dbReference>
<keyword evidence="2 7" id="KW-0479">Metal-binding</keyword>
<evidence type="ECO:0000256" key="2">
    <source>
        <dbReference type="ARBA" id="ARBA00022723"/>
    </source>
</evidence>
<dbReference type="InterPro" id="IPR000571">
    <property type="entry name" value="Znf_CCCH"/>
</dbReference>
<dbReference type="SUPFAM" id="SSF90229">
    <property type="entry name" value="CCCH zinc finger"/>
    <property type="match status" value="1"/>
</dbReference>
<feature type="region of interest" description="Disordered" evidence="10">
    <location>
        <begin position="503"/>
        <end position="522"/>
    </location>
</feature>
<organism evidence="12 13">
    <name type="scientific">Polarella glacialis</name>
    <name type="common">Dinoflagellate</name>
    <dbReference type="NCBI Taxonomy" id="89957"/>
    <lineage>
        <taxon>Eukaryota</taxon>
        <taxon>Sar</taxon>
        <taxon>Alveolata</taxon>
        <taxon>Dinophyceae</taxon>
        <taxon>Suessiales</taxon>
        <taxon>Suessiaceae</taxon>
        <taxon>Polarella</taxon>
    </lineage>
</organism>
<keyword evidence="9" id="KW-0175">Coiled coil</keyword>
<dbReference type="Gene3D" id="3.30.420.40">
    <property type="match status" value="2"/>
</dbReference>
<proteinExistence type="inferred from homology"/>
<dbReference type="Gene3D" id="3.30.30.30">
    <property type="match status" value="1"/>
</dbReference>
<dbReference type="Gene3D" id="4.10.1000.10">
    <property type="entry name" value="Zinc finger, CCCH-type"/>
    <property type="match status" value="1"/>
</dbReference>
<evidence type="ECO:0000256" key="8">
    <source>
        <dbReference type="RuleBase" id="RU003322"/>
    </source>
</evidence>
<evidence type="ECO:0000259" key="11">
    <source>
        <dbReference type="PROSITE" id="PS50103"/>
    </source>
</evidence>
<dbReference type="Gene3D" id="3.90.640.10">
    <property type="entry name" value="Actin, Chain A, domain 4"/>
    <property type="match status" value="1"/>
</dbReference>
<evidence type="ECO:0000256" key="4">
    <source>
        <dbReference type="ARBA" id="ARBA00022771"/>
    </source>
</evidence>
<feature type="coiled-coil region" evidence="9">
    <location>
        <begin position="538"/>
        <end position="595"/>
    </location>
</feature>
<comment type="similarity">
    <text evidence="1 8">Belongs to the heat shock protein 70 family.</text>
</comment>
<feature type="zinc finger region" description="C3H1-type" evidence="7">
    <location>
        <begin position="472"/>
        <end position="499"/>
    </location>
</feature>
<dbReference type="InterPro" id="IPR036855">
    <property type="entry name" value="Znf_CCCH_sf"/>
</dbReference>
<feature type="domain" description="C3H1-type" evidence="11">
    <location>
        <begin position="472"/>
        <end position="499"/>
    </location>
</feature>
<keyword evidence="4 7" id="KW-0863">Zinc-finger</keyword>
<name>A0A813ER87_POLGL</name>
<sequence>AVRNIDNTVFAPQRLLGASFESPWVQNHLKSGPPLIVRGEDGAALFKVRDRGRHRLVRPEEVLALLLEHLRRQVEQFTGVMVFGVVVTVPAQFGQRQRKALELACQEAQLKVLALVKAPTAAAIAFAVTNPMKGMRDVLVLDFGSSYCDFCVLTLNGMNIAERAIGSEFVDLDGVLLHYCVMDIQQRYGVDLSNQHQPLLRLRIACEEAKRKLSQWSQARVEMPDLFEGTNYTVCMSKNYFEEFCRRDMLALMDLFDCCLEDCGLERDKVDVVLVGGASRVPRFRKLVKDFFRGRSPREVLRPDHAGVLGAAVYAASLAGARQPEKGFLQTGDGSRERLVATDVDTEFGDVDDQKMLLAAAGHHQKACNLSLARHAVDFKIWSFRRSCPGTEAAASSGRSQSLRTARRRCPAMRPGAVLFLGQGWRSQLQGSPADADSGSSVFCLSTSAVTAASVVELKTLWGARLRATSTFHKTKLCRFSQIGHCALGNKCNFAHSRNEIRPLDDGPALPDGSSIGAQATQQNSWHQQQLQSVSFAAVQLRQNELTVQQELQHLQQQLVQQQLQKQNLQHQQHLQLQQQQLAQTQQQLLQQQEHHQMMALALQHRIDILKNSDSVPQTRAQYEVPTSVSATVLPGNLSRAEVQTPSSERPSRGYNAEPEELTSRRRGGRRGKAQAAKASSAAEAGSGKSSPVQ</sequence>
<dbReference type="SUPFAM" id="SSF53067">
    <property type="entry name" value="Actin-like ATPase domain"/>
    <property type="match status" value="2"/>
</dbReference>
<dbReference type="GO" id="GO:0008270">
    <property type="term" value="F:zinc ion binding"/>
    <property type="evidence" value="ECO:0007669"/>
    <property type="project" value="UniProtKB-KW"/>
</dbReference>
<evidence type="ECO:0000313" key="12">
    <source>
        <dbReference type="EMBL" id="CAE8602836.1"/>
    </source>
</evidence>
<dbReference type="GO" id="GO:0005524">
    <property type="term" value="F:ATP binding"/>
    <property type="evidence" value="ECO:0007669"/>
    <property type="project" value="UniProtKB-KW"/>
</dbReference>
<keyword evidence="6 8" id="KW-0067">ATP-binding</keyword>
<keyword evidence="3 8" id="KW-0547">Nucleotide-binding</keyword>
<evidence type="ECO:0000256" key="7">
    <source>
        <dbReference type="PROSITE-ProRule" id="PRU00723"/>
    </source>
</evidence>
<keyword evidence="13" id="KW-1185">Reference proteome</keyword>
<evidence type="ECO:0000256" key="9">
    <source>
        <dbReference type="SAM" id="Coils"/>
    </source>
</evidence>
<feature type="non-terminal residue" evidence="12">
    <location>
        <position position="1"/>
    </location>
</feature>
<dbReference type="Proteomes" id="UP000654075">
    <property type="component" value="Unassembled WGS sequence"/>
</dbReference>
<accession>A0A813ER87</accession>
<dbReference type="InterPro" id="IPR013126">
    <property type="entry name" value="Hsp_70_fam"/>
</dbReference>
<dbReference type="SMART" id="SM00356">
    <property type="entry name" value="ZnF_C3H1"/>
    <property type="match status" value="1"/>
</dbReference>
<dbReference type="OrthoDB" id="415253at2759"/>
<dbReference type="FunFam" id="3.90.640.10:FF:000003">
    <property type="entry name" value="Molecular chaperone DnaK"/>
    <property type="match status" value="1"/>
</dbReference>
<gene>
    <name evidence="12" type="ORF">PGLA1383_LOCUS21070</name>
</gene>
<dbReference type="InterPro" id="IPR043129">
    <property type="entry name" value="ATPase_NBD"/>
</dbReference>
<evidence type="ECO:0000313" key="13">
    <source>
        <dbReference type="Proteomes" id="UP000654075"/>
    </source>
</evidence>
<protein>
    <recommendedName>
        <fullName evidence="11">C3H1-type domain-containing protein</fullName>
    </recommendedName>
</protein>
<keyword evidence="5 7" id="KW-0862">Zinc</keyword>
<feature type="non-terminal residue" evidence="12">
    <location>
        <position position="694"/>
    </location>
</feature>
<dbReference type="GO" id="GO:0140662">
    <property type="term" value="F:ATP-dependent protein folding chaperone"/>
    <property type="evidence" value="ECO:0007669"/>
    <property type="project" value="InterPro"/>
</dbReference>